<proteinExistence type="inferred from homology"/>
<evidence type="ECO:0000256" key="6">
    <source>
        <dbReference type="ARBA" id="ARBA00023098"/>
    </source>
</evidence>
<evidence type="ECO:0000259" key="12">
    <source>
        <dbReference type="Pfam" id="PF00108"/>
    </source>
</evidence>
<dbReference type="AlphaFoldDB" id="A0A6G0X911"/>
<dbReference type="Gene3D" id="3.40.47.10">
    <property type="match status" value="2"/>
</dbReference>
<comment type="subcellular location">
    <subcellularLocation>
        <location evidence="1">Peroxisome</location>
    </subcellularLocation>
</comment>
<evidence type="ECO:0000256" key="9">
    <source>
        <dbReference type="ARBA" id="ARBA00024073"/>
    </source>
</evidence>
<evidence type="ECO:0000313" key="15">
    <source>
        <dbReference type="Proteomes" id="UP000481153"/>
    </source>
</evidence>
<dbReference type="CDD" id="cd00751">
    <property type="entry name" value="thiolase"/>
    <property type="match status" value="1"/>
</dbReference>
<evidence type="ECO:0000256" key="11">
    <source>
        <dbReference type="RuleBase" id="RU003557"/>
    </source>
</evidence>
<evidence type="ECO:0000256" key="4">
    <source>
        <dbReference type="ARBA" id="ARBA00022832"/>
    </source>
</evidence>
<dbReference type="InterPro" id="IPR020613">
    <property type="entry name" value="Thiolase_CS"/>
</dbReference>
<keyword evidence="6" id="KW-0443">Lipid metabolism</keyword>
<sequence length="405" mass="42118">MQRIERIQQHLQAPSSATEIVVVAATRTPIAKAKRGAFKDTTPDVLLRHVFQGVLQQTKIDPALIGDVVVGNVLQPGSAAAGARMGQLCAGIPYTVPLSTVNRQCSSGLQAFANVASAIKAGYYDIGIAAGVETMSLNAMGGQAPDVNWDDVNANEPARNCTFPMGITSENVAEKFGISRLQQDTFAAESHAKAHAAQQNGWFTKEITPVTTKVTLADGKEQQVTVTADEGVRVGTTAQGLAKLKPSFKKGGSTTAGNSSQVSDGAAAVLVMTRQAAEKLGLPILGTFVSYAVAGVPPEIMGIGPAVAIPEALKKAGLTVDDIDVFELNEAFASQALYCAEHLKIPKHKINPTGGAIALGHPLGCTGARQIATLLHGLHRTNQTYGVVSMCIGTGMGAAAVFKRA</sequence>
<dbReference type="SUPFAM" id="SSF53901">
    <property type="entry name" value="Thiolase-like"/>
    <property type="match status" value="2"/>
</dbReference>
<reference evidence="14 15" key="1">
    <citation type="submission" date="2019-07" db="EMBL/GenBank/DDBJ databases">
        <title>Genomics analysis of Aphanomyces spp. identifies a new class of oomycete effector associated with host adaptation.</title>
        <authorList>
            <person name="Gaulin E."/>
        </authorList>
    </citation>
    <scope>NUCLEOTIDE SEQUENCE [LARGE SCALE GENOMIC DNA]</scope>
    <source>
        <strain evidence="14 15">ATCC 201684</strain>
    </source>
</reference>
<dbReference type="InterPro" id="IPR002155">
    <property type="entry name" value="Thiolase"/>
</dbReference>
<evidence type="ECO:0000256" key="10">
    <source>
        <dbReference type="PIRSR" id="PIRSR000429-1"/>
    </source>
</evidence>
<dbReference type="NCBIfam" id="TIGR01930">
    <property type="entry name" value="AcCoA-C-Actrans"/>
    <property type="match status" value="1"/>
</dbReference>
<keyword evidence="4" id="KW-0276">Fatty acid metabolism</keyword>
<feature type="active site" description="Proton acceptor" evidence="10">
    <location>
        <position position="361"/>
    </location>
</feature>
<comment type="caution">
    <text evidence="14">The sequence shown here is derived from an EMBL/GenBank/DDBJ whole genome shotgun (WGS) entry which is preliminary data.</text>
</comment>
<dbReference type="InterPro" id="IPR016039">
    <property type="entry name" value="Thiolase-like"/>
</dbReference>
<dbReference type="Proteomes" id="UP000481153">
    <property type="component" value="Unassembled WGS sequence"/>
</dbReference>
<dbReference type="PANTHER" id="PTHR43853">
    <property type="entry name" value="3-KETOACYL-COA THIOLASE, PEROXISOMAL"/>
    <property type="match status" value="1"/>
</dbReference>
<dbReference type="GO" id="GO:0010124">
    <property type="term" value="P:phenylacetate catabolic process"/>
    <property type="evidence" value="ECO:0007669"/>
    <property type="project" value="TreeGrafter"/>
</dbReference>
<keyword evidence="3 11" id="KW-0808">Transferase</keyword>
<keyword evidence="15" id="KW-1185">Reference proteome</keyword>
<dbReference type="PROSITE" id="PS00099">
    <property type="entry name" value="THIOLASE_3"/>
    <property type="match status" value="1"/>
</dbReference>
<keyword evidence="8 11" id="KW-0012">Acyltransferase</keyword>
<dbReference type="EC" id="2.3.1.16" evidence="9"/>
<feature type="active site" description="Proton acceptor" evidence="10">
    <location>
        <position position="391"/>
    </location>
</feature>
<keyword evidence="5" id="KW-0809">Transit peptide</keyword>
<dbReference type="GO" id="GO:0006635">
    <property type="term" value="P:fatty acid beta-oxidation"/>
    <property type="evidence" value="ECO:0007669"/>
    <property type="project" value="TreeGrafter"/>
</dbReference>
<feature type="domain" description="Thiolase N-terminal" evidence="12">
    <location>
        <begin position="20"/>
        <end position="274"/>
    </location>
</feature>
<dbReference type="Pfam" id="PF02803">
    <property type="entry name" value="Thiolase_C"/>
    <property type="match status" value="1"/>
</dbReference>
<evidence type="ECO:0000256" key="5">
    <source>
        <dbReference type="ARBA" id="ARBA00022946"/>
    </source>
</evidence>
<dbReference type="FunFam" id="3.40.47.10:FF:000010">
    <property type="entry name" value="Acetyl-CoA acetyltransferase (Thiolase)"/>
    <property type="match status" value="1"/>
</dbReference>
<gene>
    <name evidence="14" type="ORF">Ae201684_007481</name>
</gene>
<dbReference type="InterPro" id="IPR020617">
    <property type="entry name" value="Thiolase_C"/>
</dbReference>
<organism evidence="14 15">
    <name type="scientific">Aphanomyces euteiches</name>
    <dbReference type="NCBI Taxonomy" id="100861"/>
    <lineage>
        <taxon>Eukaryota</taxon>
        <taxon>Sar</taxon>
        <taxon>Stramenopiles</taxon>
        <taxon>Oomycota</taxon>
        <taxon>Saprolegniomycetes</taxon>
        <taxon>Saprolegniales</taxon>
        <taxon>Verrucalvaceae</taxon>
        <taxon>Aphanomyces</taxon>
    </lineage>
</organism>
<dbReference type="VEuPathDB" id="FungiDB:AeMF1_003796"/>
<keyword evidence="7" id="KW-0576">Peroxisome</keyword>
<dbReference type="EMBL" id="VJMJ01000089">
    <property type="protein sequence ID" value="KAF0736467.1"/>
    <property type="molecule type" value="Genomic_DNA"/>
</dbReference>
<dbReference type="PIRSF" id="PIRSF000429">
    <property type="entry name" value="Ac-CoA_Ac_transf"/>
    <property type="match status" value="1"/>
</dbReference>
<feature type="domain" description="Thiolase C-terminal" evidence="13">
    <location>
        <begin position="283"/>
        <end position="403"/>
    </location>
</feature>
<accession>A0A6G0X911</accession>
<feature type="active site" description="Acyl-thioester intermediate" evidence="10">
    <location>
        <position position="105"/>
    </location>
</feature>
<evidence type="ECO:0000259" key="13">
    <source>
        <dbReference type="Pfam" id="PF02803"/>
    </source>
</evidence>
<evidence type="ECO:0000313" key="14">
    <source>
        <dbReference type="EMBL" id="KAF0736467.1"/>
    </source>
</evidence>
<comment type="similarity">
    <text evidence="2 11">Belongs to the thiolase-like superfamily. Thiolase family.</text>
</comment>
<evidence type="ECO:0000256" key="3">
    <source>
        <dbReference type="ARBA" id="ARBA00022679"/>
    </source>
</evidence>
<evidence type="ECO:0000256" key="1">
    <source>
        <dbReference type="ARBA" id="ARBA00004275"/>
    </source>
</evidence>
<dbReference type="Pfam" id="PF00108">
    <property type="entry name" value="Thiolase_N"/>
    <property type="match status" value="1"/>
</dbReference>
<evidence type="ECO:0000256" key="2">
    <source>
        <dbReference type="ARBA" id="ARBA00010982"/>
    </source>
</evidence>
<protein>
    <recommendedName>
        <fullName evidence="9">acetyl-CoA C-acyltransferase</fullName>
        <ecNumber evidence="9">2.3.1.16</ecNumber>
    </recommendedName>
</protein>
<dbReference type="GO" id="GO:0005777">
    <property type="term" value="C:peroxisome"/>
    <property type="evidence" value="ECO:0007669"/>
    <property type="project" value="UniProtKB-SubCell"/>
</dbReference>
<dbReference type="GO" id="GO:0003988">
    <property type="term" value="F:acetyl-CoA C-acyltransferase activity"/>
    <property type="evidence" value="ECO:0007669"/>
    <property type="project" value="UniProtKB-EC"/>
</dbReference>
<dbReference type="PROSITE" id="PS00737">
    <property type="entry name" value="THIOLASE_2"/>
    <property type="match status" value="1"/>
</dbReference>
<evidence type="ECO:0000256" key="7">
    <source>
        <dbReference type="ARBA" id="ARBA00023140"/>
    </source>
</evidence>
<dbReference type="InterPro" id="IPR020616">
    <property type="entry name" value="Thiolase_N"/>
</dbReference>
<dbReference type="PANTHER" id="PTHR43853:SF8">
    <property type="entry name" value="3-KETOACYL-COA THIOLASE, PEROXISOMAL"/>
    <property type="match status" value="1"/>
</dbReference>
<dbReference type="InterPro" id="IPR020610">
    <property type="entry name" value="Thiolase_AS"/>
</dbReference>
<name>A0A6G0X911_9STRA</name>
<evidence type="ECO:0000256" key="8">
    <source>
        <dbReference type="ARBA" id="ARBA00023315"/>
    </source>
</evidence>
<dbReference type="InterPro" id="IPR050215">
    <property type="entry name" value="Thiolase-like_sf_Thiolase"/>
</dbReference>